<organism evidence="8 9">
    <name type="scientific">Bowmanella denitrificans</name>
    <dbReference type="NCBI Taxonomy" id="366582"/>
    <lineage>
        <taxon>Bacteria</taxon>
        <taxon>Pseudomonadati</taxon>
        <taxon>Pseudomonadota</taxon>
        <taxon>Gammaproteobacteria</taxon>
        <taxon>Alteromonadales</taxon>
        <taxon>Alteromonadaceae</taxon>
        <taxon>Bowmanella</taxon>
    </lineage>
</organism>
<dbReference type="PANTHER" id="PTHR43133:SF8">
    <property type="entry name" value="RNA POLYMERASE SIGMA FACTOR HI_1459-RELATED"/>
    <property type="match status" value="1"/>
</dbReference>
<dbReference type="SUPFAM" id="SSF88659">
    <property type="entry name" value="Sigma3 and sigma4 domains of RNA polymerase sigma factors"/>
    <property type="match status" value="1"/>
</dbReference>
<dbReference type="PANTHER" id="PTHR43133">
    <property type="entry name" value="RNA POLYMERASE ECF-TYPE SIGMA FACTO"/>
    <property type="match status" value="1"/>
</dbReference>
<dbReference type="InterPro" id="IPR013249">
    <property type="entry name" value="RNA_pol_sigma70_r4_t2"/>
</dbReference>
<dbReference type="InterPro" id="IPR036388">
    <property type="entry name" value="WH-like_DNA-bd_sf"/>
</dbReference>
<dbReference type="Pfam" id="PF08281">
    <property type="entry name" value="Sigma70_r4_2"/>
    <property type="match status" value="1"/>
</dbReference>
<evidence type="ECO:0000313" key="9">
    <source>
        <dbReference type="Proteomes" id="UP001501757"/>
    </source>
</evidence>
<keyword evidence="9" id="KW-1185">Reference proteome</keyword>
<dbReference type="InterPro" id="IPR007627">
    <property type="entry name" value="RNA_pol_sigma70_r2"/>
</dbReference>
<evidence type="ECO:0000256" key="3">
    <source>
        <dbReference type="ARBA" id="ARBA00023082"/>
    </source>
</evidence>
<evidence type="ECO:0000259" key="7">
    <source>
        <dbReference type="Pfam" id="PF08281"/>
    </source>
</evidence>
<dbReference type="EMBL" id="BAAAEI010000030">
    <property type="protein sequence ID" value="GAA0373168.1"/>
    <property type="molecule type" value="Genomic_DNA"/>
</dbReference>
<protein>
    <submittedName>
        <fullName evidence="8">Sigma-70 family RNA polymerase sigma factor</fullName>
    </submittedName>
</protein>
<dbReference type="InterPro" id="IPR014284">
    <property type="entry name" value="RNA_pol_sigma-70_dom"/>
</dbReference>
<evidence type="ECO:0000256" key="2">
    <source>
        <dbReference type="ARBA" id="ARBA00023015"/>
    </source>
</evidence>
<dbReference type="InterPro" id="IPR013324">
    <property type="entry name" value="RNA_pol_sigma_r3/r4-like"/>
</dbReference>
<accession>A0ABP3HNZ3</accession>
<dbReference type="RefSeq" id="WP_343847351.1">
    <property type="nucleotide sequence ID" value="NZ_BAAAEI010000030.1"/>
</dbReference>
<sequence>MSLSIAIKSFLHLELSNEELMGRYVQSGDAALLARLYDNCANDLYHYLLTNSDPEMAGEIAQRAWLRVMEKRHLYHSNGQFKAWLFTLARNLLMDEYRRIKRQPLMESTDLSGTSTGYQGDIQLAFNQALATLPFLQREAFVLQQEGFGLQDIAAITGDSQEAIKSRLRYAKNHLRQQLGDHSEE</sequence>
<dbReference type="InterPro" id="IPR039425">
    <property type="entry name" value="RNA_pol_sigma-70-like"/>
</dbReference>
<dbReference type="Gene3D" id="1.10.10.10">
    <property type="entry name" value="Winged helix-like DNA-binding domain superfamily/Winged helix DNA-binding domain"/>
    <property type="match status" value="1"/>
</dbReference>
<dbReference type="Pfam" id="PF04542">
    <property type="entry name" value="Sigma70_r2"/>
    <property type="match status" value="1"/>
</dbReference>
<feature type="domain" description="RNA polymerase sigma factor 70 region 4 type 2" evidence="7">
    <location>
        <begin position="125"/>
        <end position="175"/>
    </location>
</feature>
<gene>
    <name evidence="8" type="ORF">GCM10009092_41710</name>
</gene>
<dbReference type="InterPro" id="IPR013325">
    <property type="entry name" value="RNA_pol_sigma_r2"/>
</dbReference>
<evidence type="ECO:0000313" key="8">
    <source>
        <dbReference type="EMBL" id="GAA0373168.1"/>
    </source>
</evidence>
<evidence type="ECO:0000256" key="4">
    <source>
        <dbReference type="ARBA" id="ARBA00023125"/>
    </source>
</evidence>
<proteinExistence type="inferred from homology"/>
<dbReference type="NCBIfam" id="TIGR02937">
    <property type="entry name" value="sigma70-ECF"/>
    <property type="match status" value="1"/>
</dbReference>
<keyword evidence="3" id="KW-0731">Sigma factor</keyword>
<keyword evidence="4" id="KW-0238">DNA-binding</keyword>
<reference evidence="9" key="1">
    <citation type="journal article" date="2019" name="Int. J. Syst. Evol. Microbiol.">
        <title>The Global Catalogue of Microorganisms (GCM) 10K type strain sequencing project: providing services to taxonomists for standard genome sequencing and annotation.</title>
        <authorList>
            <consortium name="The Broad Institute Genomics Platform"/>
            <consortium name="The Broad Institute Genome Sequencing Center for Infectious Disease"/>
            <person name="Wu L."/>
            <person name="Ma J."/>
        </authorList>
    </citation>
    <scope>NUCLEOTIDE SEQUENCE [LARGE SCALE GENOMIC DNA]</scope>
    <source>
        <strain evidence="9">JCM 13378</strain>
    </source>
</reference>
<feature type="domain" description="RNA polymerase sigma-70 region 2" evidence="6">
    <location>
        <begin position="38"/>
        <end position="102"/>
    </location>
</feature>
<comment type="similarity">
    <text evidence="1">Belongs to the sigma-70 factor family. ECF subfamily.</text>
</comment>
<name>A0ABP3HNZ3_9ALTE</name>
<evidence type="ECO:0000259" key="6">
    <source>
        <dbReference type="Pfam" id="PF04542"/>
    </source>
</evidence>
<keyword evidence="2" id="KW-0805">Transcription regulation</keyword>
<evidence type="ECO:0000256" key="5">
    <source>
        <dbReference type="ARBA" id="ARBA00023163"/>
    </source>
</evidence>
<keyword evidence="5" id="KW-0804">Transcription</keyword>
<dbReference type="Gene3D" id="1.10.1740.10">
    <property type="match status" value="1"/>
</dbReference>
<dbReference type="SUPFAM" id="SSF88946">
    <property type="entry name" value="Sigma2 domain of RNA polymerase sigma factors"/>
    <property type="match status" value="1"/>
</dbReference>
<evidence type="ECO:0000256" key="1">
    <source>
        <dbReference type="ARBA" id="ARBA00010641"/>
    </source>
</evidence>
<dbReference type="Proteomes" id="UP001501757">
    <property type="component" value="Unassembled WGS sequence"/>
</dbReference>
<comment type="caution">
    <text evidence="8">The sequence shown here is derived from an EMBL/GenBank/DDBJ whole genome shotgun (WGS) entry which is preliminary data.</text>
</comment>